<protein>
    <submittedName>
        <fullName evidence="2">Uncharacterized protein</fullName>
    </submittedName>
</protein>
<gene>
    <name evidence="2" type="ORF">IAC18_05610</name>
</gene>
<organism evidence="2 3">
    <name type="scientific">Candidatus Scatomorpha merdipullorum</name>
    <dbReference type="NCBI Taxonomy" id="2840927"/>
    <lineage>
        <taxon>Bacteria</taxon>
        <taxon>Bacillati</taxon>
        <taxon>Bacillota</taxon>
        <taxon>Clostridia</taxon>
        <taxon>Eubacteriales</taxon>
        <taxon>Candidatus Scatomorpha</taxon>
    </lineage>
</organism>
<sequence length="143" mass="15686">MVLDIVFAIALFVAGALLYTFGLLPVLLGFFCDVPITAKLKKLYGGRVAAGAIYMKTGYRTVLWAIITAAATIAVVHWGRDYSLFGWLGGILLTLATTIGRLGVNQRNAANYFVKYEKFMDKAISSALLKQVEHGDLSFKMEE</sequence>
<feature type="transmembrane region" description="Helical" evidence="1">
    <location>
        <begin position="6"/>
        <end position="32"/>
    </location>
</feature>
<evidence type="ECO:0000256" key="1">
    <source>
        <dbReference type="SAM" id="Phobius"/>
    </source>
</evidence>
<keyword evidence="1" id="KW-0812">Transmembrane</keyword>
<dbReference type="Proteomes" id="UP000824001">
    <property type="component" value="Unassembled WGS sequence"/>
</dbReference>
<dbReference type="AlphaFoldDB" id="A0A9D1FDX7"/>
<evidence type="ECO:0000313" key="2">
    <source>
        <dbReference type="EMBL" id="HIS67024.1"/>
    </source>
</evidence>
<reference evidence="2" key="2">
    <citation type="journal article" date="2021" name="PeerJ">
        <title>Extensive microbial diversity within the chicken gut microbiome revealed by metagenomics and culture.</title>
        <authorList>
            <person name="Gilroy R."/>
            <person name="Ravi A."/>
            <person name="Getino M."/>
            <person name="Pursley I."/>
            <person name="Horton D.L."/>
            <person name="Alikhan N.F."/>
            <person name="Baker D."/>
            <person name="Gharbi K."/>
            <person name="Hall N."/>
            <person name="Watson M."/>
            <person name="Adriaenssens E.M."/>
            <person name="Foster-Nyarko E."/>
            <person name="Jarju S."/>
            <person name="Secka A."/>
            <person name="Antonio M."/>
            <person name="Oren A."/>
            <person name="Chaudhuri R.R."/>
            <person name="La Ragione R."/>
            <person name="Hildebrand F."/>
            <person name="Pallen M.J."/>
        </authorList>
    </citation>
    <scope>NUCLEOTIDE SEQUENCE</scope>
    <source>
        <strain evidence="2">ChiHjej10B9-9673</strain>
    </source>
</reference>
<accession>A0A9D1FDX7</accession>
<reference evidence="2" key="1">
    <citation type="submission" date="2020-10" db="EMBL/GenBank/DDBJ databases">
        <authorList>
            <person name="Gilroy R."/>
        </authorList>
    </citation>
    <scope>NUCLEOTIDE SEQUENCE</scope>
    <source>
        <strain evidence="2">ChiHjej10B9-9673</strain>
    </source>
</reference>
<keyword evidence="1" id="KW-1133">Transmembrane helix</keyword>
<comment type="caution">
    <text evidence="2">The sequence shown here is derived from an EMBL/GenBank/DDBJ whole genome shotgun (WGS) entry which is preliminary data.</text>
</comment>
<dbReference type="EMBL" id="DVJK01000158">
    <property type="protein sequence ID" value="HIS67024.1"/>
    <property type="molecule type" value="Genomic_DNA"/>
</dbReference>
<name>A0A9D1FDX7_9FIRM</name>
<keyword evidence="1" id="KW-0472">Membrane</keyword>
<evidence type="ECO:0000313" key="3">
    <source>
        <dbReference type="Proteomes" id="UP000824001"/>
    </source>
</evidence>
<feature type="transmembrane region" description="Helical" evidence="1">
    <location>
        <begin position="84"/>
        <end position="104"/>
    </location>
</feature>
<proteinExistence type="predicted"/>
<feature type="transmembrane region" description="Helical" evidence="1">
    <location>
        <begin position="61"/>
        <end position="78"/>
    </location>
</feature>